<dbReference type="InterPro" id="IPR050832">
    <property type="entry name" value="Bact_Acetyltransf"/>
</dbReference>
<dbReference type="GO" id="GO:0016747">
    <property type="term" value="F:acyltransferase activity, transferring groups other than amino-acyl groups"/>
    <property type="evidence" value="ECO:0007669"/>
    <property type="project" value="InterPro"/>
</dbReference>
<dbReference type="Gene3D" id="3.40.630.30">
    <property type="match status" value="1"/>
</dbReference>
<dbReference type="EMBL" id="JADCTT010000001">
    <property type="protein sequence ID" value="KAF9759491.1"/>
    <property type="molecule type" value="Genomic_DNA"/>
</dbReference>
<evidence type="ECO:0000256" key="3">
    <source>
        <dbReference type="SAM" id="MobiDB-lite"/>
    </source>
</evidence>
<organism evidence="5 6">
    <name type="scientific">Bionectria ochroleuca</name>
    <name type="common">Gliocladium roseum</name>
    <dbReference type="NCBI Taxonomy" id="29856"/>
    <lineage>
        <taxon>Eukaryota</taxon>
        <taxon>Fungi</taxon>
        <taxon>Dikarya</taxon>
        <taxon>Ascomycota</taxon>
        <taxon>Pezizomycotina</taxon>
        <taxon>Sordariomycetes</taxon>
        <taxon>Hypocreomycetidae</taxon>
        <taxon>Hypocreales</taxon>
        <taxon>Bionectriaceae</taxon>
        <taxon>Clonostachys</taxon>
    </lineage>
</organism>
<dbReference type="SUPFAM" id="SSF55729">
    <property type="entry name" value="Acyl-CoA N-acyltransferases (Nat)"/>
    <property type="match status" value="1"/>
</dbReference>
<evidence type="ECO:0000313" key="5">
    <source>
        <dbReference type="EMBL" id="KAF9759491.1"/>
    </source>
</evidence>
<evidence type="ECO:0000256" key="1">
    <source>
        <dbReference type="ARBA" id="ARBA00022679"/>
    </source>
</evidence>
<dbReference type="PANTHER" id="PTHR43877">
    <property type="entry name" value="AMINOALKYLPHOSPHONATE N-ACETYLTRANSFERASE-RELATED-RELATED"/>
    <property type="match status" value="1"/>
</dbReference>
<dbReference type="AlphaFoldDB" id="A0A8H7NPD8"/>
<keyword evidence="2" id="KW-0012">Acyltransferase</keyword>
<dbReference type="InterPro" id="IPR016181">
    <property type="entry name" value="Acyl_CoA_acyltransferase"/>
</dbReference>
<name>A0A8H7NPD8_BIOOC</name>
<feature type="domain" description="N-acetyltransferase" evidence="4">
    <location>
        <begin position="57"/>
        <end position="209"/>
    </location>
</feature>
<evidence type="ECO:0000259" key="4">
    <source>
        <dbReference type="PROSITE" id="PS51186"/>
    </source>
</evidence>
<proteinExistence type="predicted"/>
<accession>A0A8H7NPD8</accession>
<reference evidence="5" key="1">
    <citation type="submission" date="2020-10" db="EMBL/GenBank/DDBJ databases">
        <title>High-Quality Genome Resource of Clonostachys rosea strain S41 by Oxford Nanopore Long-Read Sequencing.</title>
        <authorList>
            <person name="Wang H."/>
        </authorList>
    </citation>
    <scope>NUCLEOTIDE SEQUENCE</scope>
    <source>
        <strain evidence="5">S41</strain>
    </source>
</reference>
<dbReference type="CDD" id="cd04301">
    <property type="entry name" value="NAT_SF"/>
    <property type="match status" value="1"/>
</dbReference>
<dbReference type="PANTHER" id="PTHR43877:SF2">
    <property type="entry name" value="AMINOALKYLPHOSPHONATE N-ACETYLTRANSFERASE-RELATED"/>
    <property type="match status" value="1"/>
</dbReference>
<evidence type="ECO:0000256" key="2">
    <source>
        <dbReference type="ARBA" id="ARBA00023315"/>
    </source>
</evidence>
<sequence>MASSSSSSSVILFTPGQHTPLIPYLAAIHASCITHDRTIASFIPPLSHEKLLAYWKDRIAEVSAGTRLLLLLVRADDSDPASSNGLLDHHHHHHHHHHHPAVPKGTNLVGIVMLDMPPSETSSFRAVVEKLLVHPSYRARGGATALVDALEREAVKRGRTMLTLDTESGSLAESVFSKLGYTEVGRIPKYGLSPSGEFKDVTFFYKSLET</sequence>
<comment type="caution">
    <text evidence="5">The sequence shown here is derived from an EMBL/GenBank/DDBJ whole genome shotgun (WGS) entry which is preliminary data.</text>
</comment>
<feature type="region of interest" description="Disordered" evidence="3">
    <location>
        <begin position="82"/>
        <end position="103"/>
    </location>
</feature>
<dbReference type="Proteomes" id="UP000616885">
    <property type="component" value="Unassembled WGS sequence"/>
</dbReference>
<evidence type="ECO:0000313" key="6">
    <source>
        <dbReference type="Proteomes" id="UP000616885"/>
    </source>
</evidence>
<dbReference type="Pfam" id="PF00583">
    <property type="entry name" value="Acetyltransf_1"/>
    <property type="match status" value="1"/>
</dbReference>
<keyword evidence="1" id="KW-0808">Transferase</keyword>
<protein>
    <recommendedName>
        <fullName evidence="4">N-acetyltransferase domain-containing protein</fullName>
    </recommendedName>
</protein>
<feature type="compositionally biased region" description="Basic residues" evidence="3">
    <location>
        <begin position="89"/>
        <end position="101"/>
    </location>
</feature>
<dbReference type="InterPro" id="IPR000182">
    <property type="entry name" value="GNAT_dom"/>
</dbReference>
<gene>
    <name evidence="5" type="ORF">IM811_001185</name>
</gene>
<dbReference type="PROSITE" id="PS51186">
    <property type="entry name" value="GNAT"/>
    <property type="match status" value="1"/>
</dbReference>